<evidence type="ECO:0000313" key="8">
    <source>
        <dbReference type="Proteomes" id="UP000825002"/>
    </source>
</evidence>
<dbReference type="NCBIfam" id="TIGR03400">
    <property type="entry name" value="18S_RNA_Rcl1p"/>
    <property type="match status" value="1"/>
</dbReference>
<evidence type="ECO:0000256" key="4">
    <source>
        <dbReference type="ARBA" id="ARBA00023242"/>
    </source>
</evidence>
<proteinExistence type="inferred from homology"/>
<dbReference type="PROSITE" id="PS01287">
    <property type="entry name" value="RTC"/>
    <property type="match status" value="1"/>
</dbReference>
<dbReference type="Gene3D" id="3.65.10.20">
    <property type="entry name" value="RNA 3'-terminal phosphate cyclase domain"/>
    <property type="match status" value="1"/>
</dbReference>
<evidence type="ECO:0000256" key="1">
    <source>
        <dbReference type="ARBA" id="ARBA00004604"/>
    </source>
</evidence>
<dbReference type="Pfam" id="PF05189">
    <property type="entry name" value="RTC_insert"/>
    <property type="match status" value="1"/>
</dbReference>
<evidence type="ECO:0000256" key="3">
    <source>
        <dbReference type="ARBA" id="ARBA00022517"/>
    </source>
</evidence>
<gene>
    <name evidence="7" type="primary">RCL1</name>
    <name evidence="7" type="ORF">GZH46_00044</name>
</gene>
<organism evidence="7 8">
    <name type="scientific">Fragariocoptes setiger</name>
    <dbReference type="NCBI Taxonomy" id="1670756"/>
    <lineage>
        <taxon>Eukaryota</taxon>
        <taxon>Metazoa</taxon>
        <taxon>Ecdysozoa</taxon>
        <taxon>Arthropoda</taxon>
        <taxon>Chelicerata</taxon>
        <taxon>Arachnida</taxon>
        <taxon>Acari</taxon>
        <taxon>Acariformes</taxon>
        <taxon>Trombidiformes</taxon>
        <taxon>Prostigmata</taxon>
        <taxon>Eupodina</taxon>
        <taxon>Eriophyoidea</taxon>
        <taxon>Phytoptidae</taxon>
        <taxon>Fragariocoptes</taxon>
    </lineage>
</organism>
<dbReference type="InterPro" id="IPR013792">
    <property type="entry name" value="RNA3'P_cycl/enolpyr_Trfase_a/b"/>
</dbReference>
<feature type="domain" description="RNA 3'-terminal phosphate cyclase insert" evidence="6">
    <location>
        <begin position="192"/>
        <end position="297"/>
    </location>
</feature>
<dbReference type="CDD" id="cd00875">
    <property type="entry name" value="RNA_Cyclase_Class_I"/>
    <property type="match status" value="1"/>
</dbReference>
<comment type="subcellular location">
    <subcellularLocation>
        <location evidence="1">Nucleus</location>
        <location evidence="1">Nucleolus</location>
    </subcellularLocation>
</comment>
<evidence type="ECO:0000259" key="6">
    <source>
        <dbReference type="Pfam" id="PF05189"/>
    </source>
</evidence>
<dbReference type="InterPro" id="IPR000228">
    <property type="entry name" value="RNA3'_term_phos_cyc"/>
</dbReference>
<dbReference type="Proteomes" id="UP000825002">
    <property type="component" value="Unassembled WGS sequence"/>
</dbReference>
<dbReference type="InterPro" id="IPR016443">
    <property type="entry name" value="RNA3'_term_phos_cyc_type_2"/>
</dbReference>
<accession>A0ABQ7SDC0</accession>
<keyword evidence="4" id="KW-0539">Nucleus</keyword>
<evidence type="ECO:0000313" key="7">
    <source>
        <dbReference type="EMBL" id="KAG9511382.1"/>
    </source>
</evidence>
<keyword evidence="3" id="KW-0690">Ribosome biogenesis</keyword>
<evidence type="ECO:0000259" key="5">
    <source>
        <dbReference type="Pfam" id="PF01137"/>
    </source>
</evidence>
<feature type="non-terminal residue" evidence="7">
    <location>
        <position position="1"/>
    </location>
</feature>
<dbReference type="InterPro" id="IPR036553">
    <property type="entry name" value="RPTC_insert"/>
</dbReference>
<dbReference type="Gene3D" id="3.30.360.20">
    <property type="entry name" value="RNA 3'-terminal phosphate cyclase, insert domain"/>
    <property type="match status" value="1"/>
</dbReference>
<dbReference type="InterPro" id="IPR013791">
    <property type="entry name" value="RNA3'-term_phos_cycl_insert"/>
</dbReference>
<comment type="caution">
    <text evidence="7">The sequence shown here is derived from an EMBL/GenBank/DDBJ whole genome shotgun (WGS) entry which is preliminary data.</text>
</comment>
<evidence type="ECO:0000256" key="2">
    <source>
        <dbReference type="ARBA" id="ARBA00007089"/>
    </source>
</evidence>
<dbReference type="InterPro" id="IPR020719">
    <property type="entry name" value="RNA3'_term_phos_cycl-like_CS"/>
</dbReference>
<dbReference type="Pfam" id="PF01137">
    <property type="entry name" value="RTC"/>
    <property type="match status" value="1"/>
</dbReference>
<dbReference type="SUPFAM" id="SSF55205">
    <property type="entry name" value="EPT/RTPC-like"/>
    <property type="match status" value="1"/>
</dbReference>
<name>A0ABQ7SDC0_9ACAR</name>
<dbReference type="InterPro" id="IPR023797">
    <property type="entry name" value="RNA3'_phos_cyclase_dom"/>
</dbReference>
<protein>
    <submittedName>
        <fullName evidence="7">RNA 3'-terminal phosphate cyclase-like protein</fullName>
    </submittedName>
</protein>
<dbReference type="PANTHER" id="PTHR11096">
    <property type="entry name" value="RNA 3' TERMINAL PHOSPHATE CYCLASE"/>
    <property type="match status" value="1"/>
</dbReference>
<dbReference type="InterPro" id="IPR037136">
    <property type="entry name" value="RNA3'_phos_cyclase_dom_sf"/>
</dbReference>
<dbReference type="EMBL" id="JAIFTH010000005">
    <property type="protein sequence ID" value="KAG9511382.1"/>
    <property type="molecule type" value="Genomic_DNA"/>
</dbReference>
<comment type="similarity">
    <text evidence="2">Belongs to the RNA 3'-terminal cyclase family. Type 2 subfamily.</text>
</comment>
<keyword evidence="8" id="KW-1185">Reference proteome</keyword>
<feature type="domain" description="RNA 3'-terminal phosphate cyclase" evidence="5">
    <location>
        <begin position="5"/>
        <end position="349"/>
    </location>
</feature>
<sequence>MSLLTFQGSNCFRQRVVLSLLSGKTIKIDSFRETPALNGNDLTISNDIGVNSSERNLLDLINKLTSSTSVIEINKTGASVTFKPGTIHGGQITHDCCNDRSISYYLEVLIYLGPFCKKPLVATLNGVTNDPIDPSVDALKVSSLPILKRFIGDHEGQKLELKVAARGFMPEGGGQVVFTCPLVRQLLPIQLTNPGKIKRVRGVAIAARVSPQMANRMIDVAKGIILQYIPDIYIYSDHHRGKSSGKSPGFALVLSAETTEGYIYTSDAVSNPKGSPDGPSLPEQVAEEAAHRLFEEIYRGGCVDSINQGIALTCMSFNQKDVSKLMMGPLSMYSAHYLRHIRQFTGLSFMLDSKDDPPRVLCTCVGLGYSNLSRPTY</sequence>
<reference evidence="7 8" key="1">
    <citation type="submission" date="2020-10" db="EMBL/GenBank/DDBJ databases">
        <authorList>
            <person name="Klimov P.B."/>
            <person name="Dyachkov S.M."/>
            <person name="Chetverikov P.E."/>
        </authorList>
    </citation>
    <scope>NUCLEOTIDE SEQUENCE [LARGE SCALE GENOMIC DNA]</scope>
    <source>
        <strain evidence="7">BMOC 18-1129-001#AD2665</strain>
        <tissue evidence="7">Entire mites</tissue>
    </source>
</reference>
<dbReference type="PANTHER" id="PTHR11096:SF1">
    <property type="entry name" value="RNA 3'-TERMINAL PHOSPHATE CYCLASE-LIKE PROTEIN"/>
    <property type="match status" value="1"/>
</dbReference>